<reference evidence="2 3" key="1">
    <citation type="submission" date="2024-03" db="EMBL/GenBank/DDBJ databases">
        <title>Adaptation during the transition from Ophiocordyceps entomopathogen to insect associate is accompanied by gene loss and intensified selection.</title>
        <authorList>
            <person name="Ward C.M."/>
            <person name="Onetto C.A."/>
            <person name="Borneman A.R."/>
        </authorList>
    </citation>
    <scope>NUCLEOTIDE SEQUENCE [LARGE SCALE GENOMIC DNA]</scope>
    <source>
        <strain evidence="2">AWRI1</strain>
        <tissue evidence="2">Single Adult Female</tissue>
    </source>
</reference>
<comment type="caution">
    <text evidence="2">The sequence shown here is derived from an EMBL/GenBank/DDBJ whole genome shotgun (WGS) entry which is preliminary data.</text>
</comment>
<name>A0AAN9Y833_9HEMI</name>
<feature type="compositionally biased region" description="Basic and acidic residues" evidence="1">
    <location>
        <begin position="433"/>
        <end position="447"/>
    </location>
</feature>
<proteinExistence type="predicted"/>
<dbReference type="EMBL" id="JBBCAQ010000008">
    <property type="protein sequence ID" value="KAK7602586.1"/>
    <property type="molecule type" value="Genomic_DNA"/>
</dbReference>
<feature type="compositionally biased region" description="Polar residues" evidence="1">
    <location>
        <begin position="448"/>
        <end position="459"/>
    </location>
</feature>
<keyword evidence="3" id="KW-1185">Reference proteome</keyword>
<gene>
    <name evidence="2" type="ORF">V9T40_008175</name>
</gene>
<evidence type="ECO:0000313" key="3">
    <source>
        <dbReference type="Proteomes" id="UP001367676"/>
    </source>
</evidence>
<feature type="compositionally biased region" description="Polar residues" evidence="1">
    <location>
        <begin position="323"/>
        <end position="332"/>
    </location>
</feature>
<accession>A0AAN9Y833</accession>
<dbReference type="PANTHER" id="PTHR47331">
    <property type="entry name" value="PHD-TYPE DOMAIN-CONTAINING PROTEIN"/>
    <property type="match status" value="1"/>
</dbReference>
<dbReference type="AlphaFoldDB" id="A0AAN9Y833"/>
<feature type="region of interest" description="Disordered" evidence="1">
    <location>
        <begin position="424"/>
        <end position="459"/>
    </location>
</feature>
<dbReference type="Pfam" id="PF03564">
    <property type="entry name" value="DUF1759"/>
    <property type="match status" value="1"/>
</dbReference>
<dbReference type="InterPro" id="IPR005312">
    <property type="entry name" value="DUF1759"/>
</dbReference>
<organism evidence="2 3">
    <name type="scientific">Parthenolecanium corni</name>
    <dbReference type="NCBI Taxonomy" id="536013"/>
    <lineage>
        <taxon>Eukaryota</taxon>
        <taxon>Metazoa</taxon>
        <taxon>Ecdysozoa</taxon>
        <taxon>Arthropoda</taxon>
        <taxon>Hexapoda</taxon>
        <taxon>Insecta</taxon>
        <taxon>Pterygota</taxon>
        <taxon>Neoptera</taxon>
        <taxon>Paraneoptera</taxon>
        <taxon>Hemiptera</taxon>
        <taxon>Sternorrhyncha</taxon>
        <taxon>Coccoidea</taxon>
        <taxon>Coccidae</taxon>
        <taxon>Parthenolecanium</taxon>
    </lineage>
</organism>
<sequence length="486" mass="55716">MSVEEPDMDSLLRDERAIVRTLKTLQQHITNEFLRHQSEDVAHQINGFLGSFREELKKLEEITNNILGVNDIKDLTPDKIEESEAKISKDYDDMFVFYSQARGQIAAMFARMNSITEPQTSRRSVNASFIGEGGLHNPLVKLPDIPVPKFHGKIKNFTEWHSLFQAMIDSNENPKSVQKLYYLQQAMTGDAQNLLKDYQLQEGLYESAWKFVKERYFNKRVIITNHFRDLLDMPDIKMPSLREALDRINAIIRGLRVCALEVEKMSPLIAYIVVRKLPERIRTDWENSHSDYSTYASFEPLAAFLQNRCFAYESVHPDGPEKTSGSKNTNTNIEKKERPKTALTSTFVKQRPVSSRICILCKQNTHYLSSCPQCLRKTVSERFSFVKDNKLCTNCLRQYHDSSLCNSTKCRKCDKSHHTLLHREIGTTPYSENRNDTKPESRSEIRSDNTSNESSSKKTVASTLDASRCDIVLLPSAVTLIPIGSK</sequence>
<evidence type="ECO:0000256" key="1">
    <source>
        <dbReference type="SAM" id="MobiDB-lite"/>
    </source>
</evidence>
<dbReference type="Proteomes" id="UP001367676">
    <property type="component" value="Unassembled WGS sequence"/>
</dbReference>
<evidence type="ECO:0000313" key="2">
    <source>
        <dbReference type="EMBL" id="KAK7602586.1"/>
    </source>
</evidence>
<protein>
    <submittedName>
        <fullName evidence="2">Uncharacterized protein</fullName>
    </submittedName>
</protein>
<feature type="region of interest" description="Disordered" evidence="1">
    <location>
        <begin position="316"/>
        <end position="340"/>
    </location>
</feature>
<dbReference type="PANTHER" id="PTHR47331:SF5">
    <property type="entry name" value="RIBONUCLEASE H"/>
    <property type="match status" value="1"/>
</dbReference>